<evidence type="ECO:0008006" key="3">
    <source>
        <dbReference type="Google" id="ProtNLM"/>
    </source>
</evidence>
<evidence type="ECO:0000313" key="2">
    <source>
        <dbReference type="Proteomes" id="UP000507470"/>
    </source>
</evidence>
<name>A0A6J8D608_MYTCO</name>
<evidence type="ECO:0000313" key="1">
    <source>
        <dbReference type="EMBL" id="CAC5402520.1"/>
    </source>
</evidence>
<dbReference type="Gene3D" id="2.120.10.30">
    <property type="entry name" value="TolB, C-terminal domain"/>
    <property type="match status" value="1"/>
</dbReference>
<dbReference type="Proteomes" id="UP000507470">
    <property type="component" value="Unassembled WGS sequence"/>
</dbReference>
<dbReference type="AlphaFoldDB" id="A0A6J8D608"/>
<gene>
    <name evidence="1" type="ORF">MCOR_36458</name>
</gene>
<dbReference type="SUPFAM" id="SSF101898">
    <property type="entry name" value="NHL repeat"/>
    <property type="match status" value="1"/>
</dbReference>
<dbReference type="OrthoDB" id="6043948at2759"/>
<dbReference type="InterPro" id="IPR011042">
    <property type="entry name" value="6-blade_b-propeller_TolB-like"/>
</dbReference>
<organism evidence="1 2">
    <name type="scientific">Mytilus coruscus</name>
    <name type="common">Sea mussel</name>
    <dbReference type="NCBI Taxonomy" id="42192"/>
    <lineage>
        <taxon>Eukaryota</taxon>
        <taxon>Metazoa</taxon>
        <taxon>Spiralia</taxon>
        <taxon>Lophotrochozoa</taxon>
        <taxon>Mollusca</taxon>
        <taxon>Bivalvia</taxon>
        <taxon>Autobranchia</taxon>
        <taxon>Pteriomorphia</taxon>
        <taxon>Mytilida</taxon>
        <taxon>Mytiloidea</taxon>
        <taxon>Mytilidae</taxon>
        <taxon>Mytilinae</taxon>
        <taxon>Mytilus</taxon>
    </lineage>
</organism>
<protein>
    <recommendedName>
        <fullName evidence="3">SMP-30/Gluconolactonase/LRE-like region domain-containing protein</fullName>
    </recommendedName>
</protein>
<accession>A0A6J8D608</accession>
<sequence length="255" mass="29138">MSKINNPAMKYFRTATFGENVKCLRCCLLPGGRLFLVENFGCHGYVFDPETHQWDTLKFDNTIHDVTLLKNHKCVVVTAGSKGFQEMNMKNFHIKQYQKAGGNFQAINQFGDKIAVHNDFRKLSVMDTHGNVTSTINTKYDPWYVTTDDHNCIFWTNGKHGEIHCEQVRGLKRYIHHNAKIDCPSGLTLDKRGSLYVAGYASHNIHKFSQDGQYQGEILRETDGIKHPYDIAFNNDKEELIVLNEDGAAICIYKL</sequence>
<keyword evidence="2" id="KW-1185">Reference proteome</keyword>
<proteinExistence type="predicted"/>
<dbReference type="EMBL" id="CACVKT020006521">
    <property type="protein sequence ID" value="CAC5402520.1"/>
    <property type="molecule type" value="Genomic_DNA"/>
</dbReference>
<reference evidence="1 2" key="1">
    <citation type="submission" date="2020-06" db="EMBL/GenBank/DDBJ databases">
        <authorList>
            <person name="Li R."/>
            <person name="Bekaert M."/>
        </authorList>
    </citation>
    <scope>NUCLEOTIDE SEQUENCE [LARGE SCALE GENOMIC DNA]</scope>
    <source>
        <strain evidence="2">wild</strain>
    </source>
</reference>